<accession>A0A5Y2LR02</accession>
<dbReference type="GO" id="GO:0033644">
    <property type="term" value="C:host cell membrane"/>
    <property type="evidence" value="ECO:0007669"/>
    <property type="project" value="InterPro"/>
</dbReference>
<comment type="caution">
    <text evidence="1">The sequence shown here is derived from an EMBL/GenBank/DDBJ whole genome shotgun (WGS) entry which is preliminary data.</text>
</comment>
<dbReference type="Pfam" id="PF11047">
    <property type="entry name" value="SopD"/>
    <property type="match status" value="1"/>
</dbReference>
<dbReference type="NCBIfam" id="NF011906">
    <property type="entry name" value="PRK15379.1"/>
    <property type="match status" value="1"/>
</dbReference>
<dbReference type="AlphaFoldDB" id="A0A5Y2LR02"/>
<dbReference type="InterPro" id="IPR022747">
    <property type="entry name" value="SopD"/>
</dbReference>
<name>A0A5Y2LR02_SALER</name>
<reference evidence="1" key="1">
    <citation type="submission" date="2018-06" db="EMBL/GenBank/DDBJ databases">
        <authorList>
            <person name="Ashton P.M."/>
            <person name="Dallman T."/>
            <person name="Nair S."/>
            <person name="De Pinna E."/>
            <person name="Peters T."/>
            <person name="Grant K."/>
        </authorList>
    </citation>
    <scope>NUCLEOTIDE SEQUENCE [LARGE SCALE GENOMIC DNA]</scope>
    <source>
        <strain evidence="1">319688</strain>
    </source>
</reference>
<proteinExistence type="predicted"/>
<evidence type="ECO:0000313" key="1">
    <source>
        <dbReference type="EMBL" id="ECE6359772.1"/>
    </source>
</evidence>
<dbReference type="Gene3D" id="3.30.2440.10">
    <property type="entry name" value="Secreted effector protein SifA"/>
    <property type="match status" value="1"/>
</dbReference>
<protein>
    <submittedName>
        <fullName evidence="1">Type III secretion system effector SopD</fullName>
    </submittedName>
</protein>
<dbReference type="EMBL" id="AAIIOQ010000007">
    <property type="protein sequence ID" value="ECE6359772.1"/>
    <property type="molecule type" value="Genomic_DNA"/>
</dbReference>
<dbReference type="Proteomes" id="UP000839852">
    <property type="component" value="Unassembled WGS sequence"/>
</dbReference>
<gene>
    <name evidence="1" type="ORF">DPA05_08630</name>
</gene>
<organism evidence="1">
    <name type="scientific">Salmonella enterica subsp. salamae</name>
    <dbReference type="NCBI Taxonomy" id="59202"/>
    <lineage>
        <taxon>Bacteria</taxon>
        <taxon>Pseudomonadati</taxon>
        <taxon>Pseudomonadota</taxon>
        <taxon>Gammaproteobacteria</taxon>
        <taxon>Enterobacterales</taxon>
        <taxon>Enterobacteriaceae</taxon>
        <taxon>Salmonella</taxon>
    </lineage>
</organism>
<sequence length="318" mass="36410">MPVTLSFGNHHNYTLNESRLAHLLSADKEKAIHMGKWDKVQDHFRAEKKDHALDVLYAIIHGQGRGEPGEMEVNVEDMGKIYAFKRLQHLACPAHQDLFNIKMDASQTQFLFMVGDTVISQSKIQDILNISDNAMVASMSREERQLFLRICEMIGATMTWHPELLQGSVSTLRKEVTSNVQIKAAVYEMMRPAEAPDHQFIEWQDTLTENEKSMLACINAGNFDAITQFCKIGYREVQGEVAFSMVHPCISYLLHTYSPFAEFKETNAGFLNKLNQDYNDYHTNKMFIDVILENIYLTHERSLHIGKNGCSRNILLAY</sequence>